<evidence type="ECO:0000259" key="7">
    <source>
        <dbReference type="PROSITE" id="PS50110"/>
    </source>
</evidence>
<dbReference type="AlphaFoldDB" id="A0A1X7MYG9"/>
<dbReference type="InterPro" id="IPR016032">
    <property type="entry name" value="Sig_transdc_resp-reg_C-effctor"/>
</dbReference>
<dbReference type="InterPro" id="IPR058245">
    <property type="entry name" value="NreC/VraR/RcsB-like_REC"/>
</dbReference>
<name>A0A1X7MYG9_9MICO</name>
<dbReference type="PRINTS" id="PR00038">
    <property type="entry name" value="HTHLUXR"/>
</dbReference>
<dbReference type="GO" id="GO:0003677">
    <property type="term" value="F:DNA binding"/>
    <property type="evidence" value="ECO:0007669"/>
    <property type="project" value="UniProtKB-KW"/>
</dbReference>
<dbReference type="Pfam" id="PF00196">
    <property type="entry name" value="GerE"/>
    <property type="match status" value="1"/>
</dbReference>
<sequence length="221" mass="23791">MSATAPIRVVVIDDQELFVHGIRMLLESQPDLLVVGTASDGAAGVDLVAARSPDVVLMDIRMPVLDGLAATRRITGGEGSDRVGAPQVVVLTTFRQEEAVFRSMQEGASAFLTKDATPEQLLATVRSVHAGDAPPVSVDPIVRRFARPEGARRPDEVLAVLSPREREIYALVAKGLGNAEISQGAFISEATVKTHVRSILAKLELRSRIQIVVHAYENRLV</sequence>
<dbReference type="InterPro" id="IPR000792">
    <property type="entry name" value="Tscrpt_reg_LuxR_C"/>
</dbReference>
<dbReference type="SMART" id="SM00421">
    <property type="entry name" value="HTH_LUXR"/>
    <property type="match status" value="1"/>
</dbReference>
<dbReference type="GO" id="GO:0006355">
    <property type="term" value="P:regulation of DNA-templated transcription"/>
    <property type="evidence" value="ECO:0007669"/>
    <property type="project" value="InterPro"/>
</dbReference>
<dbReference type="RefSeq" id="WP_244274740.1">
    <property type="nucleotide sequence ID" value="NZ_FXBM01000001.1"/>
</dbReference>
<dbReference type="SMART" id="SM00448">
    <property type="entry name" value="REC"/>
    <property type="match status" value="1"/>
</dbReference>
<dbReference type="PROSITE" id="PS50043">
    <property type="entry name" value="HTH_LUXR_2"/>
    <property type="match status" value="1"/>
</dbReference>
<keyword evidence="1 5" id="KW-0597">Phosphoprotein</keyword>
<evidence type="ECO:0000256" key="2">
    <source>
        <dbReference type="ARBA" id="ARBA00023015"/>
    </source>
</evidence>
<dbReference type="SUPFAM" id="SSF52172">
    <property type="entry name" value="CheY-like"/>
    <property type="match status" value="1"/>
</dbReference>
<dbReference type="InterPro" id="IPR039420">
    <property type="entry name" value="WalR-like"/>
</dbReference>
<dbReference type="Gene3D" id="3.40.50.2300">
    <property type="match status" value="1"/>
</dbReference>
<evidence type="ECO:0000256" key="1">
    <source>
        <dbReference type="ARBA" id="ARBA00022553"/>
    </source>
</evidence>
<feature type="domain" description="Response regulatory" evidence="7">
    <location>
        <begin position="8"/>
        <end position="129"/>
    </location>
</feature>
<accession>A0A1X7MYG9</accession>
<keyword evidence="3" id="KW-0238">DNA-binding</keyword>
<dbReference type="CDD" id="cd17535">
    <property type="entry name" value="REC_NarL-like"/>
    <property type="match status" value="1"/>
</dbReference>
<reference evidence="9" key="1">
    <citation type="submission" date="2017-04" db="EMBL/GenBank/DDBJ databases">
        <authorList>
            <person name="Varghese N."/>
            <person name="Submissions S."/>
        </authorList>
    </citation>
    <scope>NUCLEOTIDE SEQUENCE [LARGE SCALE GENOMIC DNA]</scope>
    <source>
        <strain evidence="9">VKM Ac-2121</strain>
    </source>
</reference>
<evidence type="ECO:0000256" key="5">
    <source>
        <dbReference type="PROSITE-ProRule" id="PRU00169"/>
    </source>
</evidence>
<protein>
    <submittedName>
        <fullName evidence="8">Two component transcriptional regulator, LuxR family</fullName>
    </submittedName>
</protein>
<feature type="domain" description="HTH luxR-type" evidence="6">
    <location>
        <begin position="154"/>
        <end position="219"/>
    </location>
</feature>
<dbReference type="EMBL" id="FXBM01000001">
    <property type="protein sequence ID" value="SMH29533.1"/>
    <property type="molecule type" value="Genomic_DNA"/>
</dbReference>
<dbReference type="Pfam" id="PF00072">
    <property type="entry name" value="Response_reg"/>
    <property type="match status" value="1"/>
</dbReference>
<dbReference type="InterPro" id="IPR001789">
    <property type="entry name" value="Sig_transdc_resp-reg_receiver"/>
</dbReference>
<gene>
    <name evidence="8" type="ORF">SAMN06295885_0321</name>
</gene>
<evidence type="ECO:0000256" key="3">
    <source>
        <dbReference type="ARBA" id="ARBA00023125"/>
    </source>
</evidence>
<dbReference type="STRING" id="1891671.SAMN06295885_0321"/>
<evidence type="ECO:0000313" key="8">
    <source>
        <dbReference type="EMBL" id="SMH29533.1"/>
    </source>
</evidence>
<keyword evidence="9" id="KW-1185">Reference proteome</keyword>
<evidence type="ECO:0000256" key="4">
    <source>
        <dbReference type="ARBA" id="ARBA00023163"/>
    </source>
</evidence>
<feature type="modified residue" description="4-aspartylphosphate" evidence="5">
    <location>
        <position position="59"/>
    </location>
</feature>
<keyword evidence="2" id="KW-0805">Transcription regulation</keyword>
<dbReference type="GO" id="GO:0000160">
    <property type="term" value="P:phosphorelay signal transduction system"/>
    <property type="evidence" value="ECO:0007669"/>
    <property type="project" value="InterPro"/>
</dbReference>
<dbReference type="PANTHER" id="PTHR43214">
    <property type="entry name" value="TWO-COMPONENT RESPONSE REGULATOR"/>
    <property type="match status" value="1"/>
</dbReference>
<keyword evidence="4" id="KW-0804">Transcription</keyword>
<dbReference type="SUPFAM" id="SSF46894">
    <property type="entry name" value="C-terminal effector domain of the bipartite response regulators"/>
    <property type="match status" value="1"/>
</dbReference>
<dbReference type="PROSITE" id="PS50110">
    <property type="entry name" value="RESPONSE_REGULATORY"/>
    <property type="match status" value="1"/>
</dbReference>
<evidence type="ECO:0000313" key="9">
    <source>
        <dbReference type="Proteomes" id="UP000193711"/>
    </source>
</evidence>
<dbReference type="Proteomes" id="UP000193711">
    <property type="component" value="Unassembled WGS sequence"/>
</dbReference>
<evidence type="ECO:0000259" key="6">
    <source>
        <dbReference type="PROSITE" id="PS50043"/>
    </source>
</evidence>
<dbReference type="InterPro" id="IPR011006">
    <property type="entry name" value="CheY-like_superfamily"/>
</dbReference>
<proteinExistence type="predicted"/>
<organism evidence="8 9">
    <name type="scientific">Rathayibacter oskolensis</name>
    <dbReference type="NCBI Taxonomy" id="1891671"/>
    <lineage>
        <taxon>Bacteria</taxon>
        <taxon>Bacillati</taxon>
        <taxon>Actinomycetota</taxon>
        <taxon>Actinomycetes</taxon>
        <taxon>Micrococcales</taxon>
        <taxon>Microbacteriaceae</taxon>
        <taxon>Rathayibacter</taxon>
    </lineage>
</organism>
<dbReference type="CDD" id="cd06170">
    <property type="entry name" value="LuxR_C_like"/>
    <property type="match status" value="1"/>
</dbReference>
<dbReference type="PANTHER" id="PTHR43214:SF24">
    <property type="entry name" value="TRANSCRIPTIONAL REGULATORY PROTEIN NARL-RELATED"/>
    <property type="match status" value="1"/>
</dbReference>